<reference evidence="2" key="2">
    <citation type="submission" date="2015-07" db="EMBL/GenBank/DDBJ databases">
        <title>Contrasting host-pathogen interactions and genome evolution in two generalist and specialist microsporidian pathogens of mosquitoes.</title>
        <authorList>
            <consortium name="The Broad Institute Genomics Platform"/>
            <consortium name="The Broad Institute Genome Sequencing Center for Infectious Disease"/>
            <person name="Cuomo C.A."/>
            <person name="Sanscrainte N.D."/>
            <person name="Goldberg J.M."/>
            <person name="Heiman D."/>
            <person name="Young S."/>
            <person name="Zeng Q."/>
            <person name="Becnel J.J."/>
            <person name="Birren B.W."/>
        </authorList>
    </citation>
    <scope>NUCLEOTIDE SEQUENCE [LARGE SCALE GENOMIC DNA]</scope>
    <source>
        <strain evidence="2">USNM 41457</strain>
    </source>
</reference>
<name>J8ZYH5_EDHAE</name>
<keyword evidence="2" id="KW-1185">Reference proteome</keyword>
<dbReference type="InParanoid" id="J8ZYH5"/>
<evidence type="ECO:0000313" key="1">
    <source>
        <dbReference type="EMBL" id="EJW04708.1"/>
    </source>
</evidence>
<evidence type="ECO:0000313" key="2">
    <source>
        <dbReference type="Proteomes" id="UP000003163"/>
    </source>
</evidence>
<dbReference type="EMBL" id="AFBI03000015">
    <property type="protein sequence ID" value="EJW04708.1"/>
    <property type="molecule type" value="Genomic_DNA"/>
</dbReference>
<dbReference type="AlphaFoldDB" id="J8ZYH5"/>
<reference evidence="1 2" key="1">
    <citation type="submission" date="2011-08" db="EMBL/GenBank/DDBJ databases">
        <authorList>
            <person name="Liu Z.J."/>
            <person name="Shi F.L."/>
            <person name="Lu J.Q."/>
            <person name="Li M."/>
            <person name="Wang Z.L."/>
        </authorList>
    </citation>
    <scope>NUCLEOTIDE SEQUENCE [LARGE SCALE GENOMIC DNA]</scope>
    <source>
        <strain evidence="1 2">USNM 41457</strain>
    </source>
</reference>
<dbReference type="Proteomes" id="UP000003163">
    <property type="component" value="Unassembled WGS sequence"/>
</dbReference>
<gene>
    <name evidence="1" type="ORF">EDEG_01094</name>
</gene>
<dbReference type="HOGENOM" id="CLU_1015725_0_0_1"/>
<accession>J8ZYH5</accession>
<protein>
    <submittedName>
        <fullName evidence="1">Uncharacterized protein</fullName>
    </submittedName>
</protein>
<organism evidence="1 2">
    <name type="scientific">Edhazardia aedis (strain USNM 41457)</name>
    <name type="common">Microsporidian parasite</name>
    <dbReference type="NCBI Taxonomy" id="1003232"/>
    <lineage>
        <taxon>Eukaryota</taxon>
        <taxon>Fungi</taxon>
        <taxon>Fungi incertae sedis</taxon>
        <taxon>Microsporidia</taxon>
        <taxon>Edhazardia</taxon>
    </lineage>
</organism>
<sequence length="274" mass="32331">MRIFIAIITVINGFQCASFHAIHTPSISNFKKYYKITTYEAESQTQNSEHTVTTYEEKLLKRFTNSTNATNLEISWVEKTQTHLFEDKSDKFILLAKIFREGVRIENHDLHRTLIVDIFDSKDRIFLNIIRSPATTLITIQGWVGFIRWRDNMVKVCIPKYKFIYEKAGFKDINALQVRCKIIENDFIVYYEKNILYEIIISKDKLYEFFYDDEKLSISMFLVQGEVRCKLHTITIRFVSQTITVVTENVNCVILNDSYPYKTIINNLILVERL</sequence>
<comment type="caution">
    <text evidence="1">The sequence shown here is derived from an EMBL/GenBank/DDBJ whole genome shotgun (WGS) entry which is preliminary data.</text>
</comment>
<dbReference type="VEuPathDB" id="MicrosporidiaDB:EDEG_01094"/>
<proteinExistence type="predicted"/>